<sequence>MASGFGFKGGRSRCFTHWQDFQKCYAKADTPSECVSEKDDYMECLHHTKEIARAKDIKEHWIQRQAREAHDAKEKGELRATSSIMNLGLIAEKNGTEGVKSSD</sequence>
<keyword evidence="2" id="KW-1185">Reference proteome</keyword>
<protein>
    <submittedName>
        <fullName evidence="1">Uncharacterized protein</fullName>
    </submittedName>
</protein>
<dbReference type="EMBL" id="KZ819753">
    <property type="protein sequence ID" value="PWN52884.1"/>
    <property type="molecule type" value="Genomic_DNA"/>
</dbReference>
<dbReference type="Proteomes" id="UP000245626">
    <property type="component" value="Unassembled WGS sequence"/>
</dbReference>
<proteinExistence type="predicted"/>
<reference evidence="1 2" key="1">
    <citation type="journal article" date="2018" name="Mol. Biol. Evol.">
        <title>Broad Genomic Sampling Reveals a Smut Pathogenic Ancestry of the Fungal Clade Ustilaginomycotina.</title>
        <authorList>
            <person name="Kijpornyongpan T."/>
            <person name="Mondo S.J."/>
            <person name="Barry K."/>
            <person name="Sandor L."/>
            <person name="Lee J."/>
            <person name="Lipzen A."/>
            <person name="Pangilinan J."/>
            <person name="LaButti K."/>
            <person name="Hainaut M."/>
            <person name="Henrissat B."/>
            <person name="Grigoriev I.V."/>
            <person name="Spatafora J.W."/>
            <person name="Aime M.C."/>
        </authorList>
    </citation>
    <scope>NUCLEOTIDE SEQUENCE [LARGE SCALE GENOMIC DNA]</scope>
    <source>
        <strain evidence="1 2">SA 807</strain>
    </source>
</reference>
<accession>A0ACD0P4K4</accession>
<evidence type="ECO:0000313" key="2">
    <source>
        <dbReference type="Proteomes" id="UP000245626"/>
    </source>
</evidence>
<organism evidence="1 2">
    <name type="scientific">Violaceomyces palustris</name>
    <dbReference type="NCBI Taxonomy" id="1673888"/>
    <lineage>
        <taxon>Eukaryota</taxon>
        <taxon>Fungi</taxon>
        <taxon>Dikarya</taxon>
        <taxon>Basidiomycota</taxon>
        <taxon>Ustilaginomycotina</taxon>
        <taxon>Ustilaginomycetes</taxon>
        <taxon>Violaceomycetales</taxon>
        <taxon>Violaceomycetaceae</taxon>
        <taxon>Violaceomyces</taxon>
    </lineage>
</organism>
<evidence type="ECO:0000313" key="1">
    <source>
        <dbReference type="EMBL" id="PWN52884.1"/>
    </source>
</evidence>
<name>A0ACD0P4K4_9BASI</name>
<gene>
    <name evidence="1" type="ORF">IE53DRAFT_339792</name>
</gene>